<evidence type="ECO:0000259" key="4">
    <source>
        <dbReference type="Pfam" id="PF00291"/>
    </source>
</evidence>
<evidence type="ECO:0000256" key="2">
    <source>
        <dbReference type="ARBA" id="ARBA00022898"/>
    </source>
</evidence>
<dbReference type="Pfam" id="PF00291">
    <property type="entry name" value="PALP"/>
    <property type="match status" value="1"/>
</dbReference>
<evidence type="ECO:0000313" key="5">
    <source>
        <dbReference type="EMBL" id="GAH93045.1"/>
    </source>
</evidence>
<dbReference type="GO" id="GO:0009097">
    <property type="term" value="P:isoleucine biosynthetic process"/>
    <property type="evidence" value="ECO:0007669"/>
    <property type="project" value="TreeGrafter"/>
</dbReference>
<dbReference type="GO" id="GO:0004794">
    <property type="term" value="F:threonine deaminase activity"/>
    <property type="evidence" value="ECO:0007669"/>
    <property type="project" value="TreeGrafter"/>
</dbReference>
<proteinExistence type="predicted"/>
<organism evidence="5">
    <name type="scientific">marine sediment metagenome</name>
    <dbReference type="NCBI Taxonomy" id="412755"/>
    <lineage>
        <taxon>unclassified sequences</taxon>
        <taxon>metagenomes</taxon>
        <taxon>ecological metagenomes</taxon>
    </lineage>
</organism>
<dbReference type="InterPro" id="IPR036052">
    <property type="entry name" value="TrpB-like_PALP_sf"/>
</dbReference>
<dbReference type="PANTHER" id="PTHR48078">
    <property type="entry name" value="THREONINE DEHYDRATASE, MITOCHONDRIAL-RELATED"/>
    <property type="match status" value="1"/>
</dbReference>
<reference evidence="5" key="1">
    <citation type="journal article" date="2014" name="Front. Microbiol.">
        <title>High frequency of phylogenetically diverse reductive dehalogenase-homologous genes in deep subseafloor sedimentary metagenomes.</title>
        <authorList>
            <person name="Kawai M."/>
            <person name="Futagami T."/>
            <person name="Toyoda A."/>
            <person name="Takaki Y."/>
            <person name="Nishi S."/>
            <person name="Hori S."/>
            <person name="Arai W."/>
            <person name="Tsubouchi T."/>
            <person name="Morono Y."/>
            <person name="Uchiyama I."/>
            <person name="Ito T."/>
            <person name="Fujiyama A."/>
            <person name="Inagaki F."/>
            <person name="Takami H."/>
        </authorList>
    </citation>
    <scope>NUCLEOTIDE SEQUENCE</scope>
    <source>
        <strain evidence="5">Expedition CK06-06</strain>
    </source>
</reference>
<dbReference type="InterPro" id="IPR001926">
    <property type="entry name" value="TrpB-like_PALP"/>
</dbReference>
<dbReference type="AlphaFoldDB" id="X1KHF2"/>
<comment type="cofactor">
    <cofactor evidence="1">
        <name>pyridoxal 5'-phosphate</name>
        <dbReference type="ChEBI" id="CHEBI:597326"/>
    </cofactor>
</comment>
<evidence type="ECO:0000256" key="1">
    <source>
        <dbReference type="ARBA" id="ARBA00001933"/>
    </source>
</evidence>
<dbReference type="GO" id="GO:0006565">
    <property type="term" value="P:L-serine catabolic process"/>
    <property type="evidence" value="ECO:0007669"/>
    <property type="project" value="TreeGrafter"/>
</dbReference>
<accession>X1KHF2</accession>
<evidence type="ECO:0000256" key="3">
    <source>
        <dbReference type="ARBA" id="ARBA00023239"/>
    </source>
</evidence>
<dbReference type="GO" id="GO:0003941">
    <property type="term" value="F:L-serine ammonia-lyase activity"/>
    <property type="evidence" value="ECO:0007669"/>
    <property type="project" value="TreeGrafter"/>
</dbReference>
<dbReference type="EMBL" id="BARV01002522">
    <property type="protein sequence ID" value="GAH93045.1"/>
    <property type="molecule type" value="Genomic_DNA"/>
</dbReference>
<protein>
    <recommendedName>
        <fullName evidence="4">Tryptophan synthase beta chain-like PALP domain-containing protein</fullName>
    </recommendedName>
</protein>
<gene>
    <name evidence="5" type="ORF">S06H3_06479</name>
</gene>
<dbReference type="GO" id="GO:0006567">
    <property type="term" value="P:L-threonine catabolic process"/>
    <property type="evidence" value="ECO:0007669"/>
    <property type="project" value="TreeGrafter"/>
</dbReference>
<feature type="non-terminal residue" evidence="5">
    <location>
        <position position="1"/>
    </location>
</feature>
<dbReference type="InterPro" id="IPR050147">
    <property type="entry name" value="Ser/Thr_Dehydratase"/>
</dbReference>
<name>X1KHF2_9ZZZZ</name>
<dbReference type="PANTHER" id="PTHR48078:SF6">
    <property type="entry name" value="L-THREONINE DEHYDRATASE CATABOLIC TDCB"/>
    <property type="match status" value="1"/>
</dbReference>
<comment type="caution">
    <text evidence="5">The sequence shown here is derived from an EMBL/GenBank/DDBJ whole genome shotgun (WGS) entry which is preliminary data.</text>
</comment>
<dbReference type="SUPFAM" id="SSF53686">
    <property type="entry name" value="Tryptophan synthase beta subunit-like PLP-dependent enzymes"/>
    <property type="match status" value="1"/>
</dbReference>
<keyword evidence="3" id="KW-0456">Lyase</keyword>
<feature type="domain" description="Tryptophan synthase beta chain-like PALP" evidence="4">
    <location>
        <begin position="1"/>
        <end position="204"/>
    </location>
</feature>
<sequence>EVFAVDGSYDDAFDLSIEATNKFGWYNRNTGYNPFTIEGKKTVSLEIIKQIISNKFNIPDKILVPVGDGCIISGVYKGFYDLIKVGILKKMPQLIGVQAEGSNAIYLAMKRGDKIESIKPNTIADSISVGRPRNGEMAISHIRASNGFVELVPDEQILEAMRILARRTGIFAEPAGAAAFAGLLKMSREKRLKSDEIVVVLVTGSGLKDIDSALKAVKKPHYIKPNLKEVKKILGKLHF</sequence>
<dbReference type="Gene3D" id="3.40.50.1100">
    <property type="match status" value="1"/>
</dbReference>
<keyword evidence="2" id="KW-0663">Pyridoxal phosphate</keyword>